<accession>A0A940P6R3</accession>
<organism evidence="1 2">
    <name type="scientific">Vagococcus allomyrinae</name>
    <dbReference type="NCBI Taxonomy" id="2794353"/>
    <lineage>
        <taxon>Bacteria</taxon>
        <taxon>Bacillati</taxon>
        <taxon>Bacillota</taxon>
        <taxon>Bacilli</taxon>
        <taxon>Lactobacillales</taxon>
        <taxon>Enterococcaceae</taxon>
        <taxon>Vagococcus</taxon>
    </lineage>
</organism>
<dbReference type="EMBL" id="JAEEGA010000010">
    <property type="protein sequence ID" value="MBP1042442.1"/>
    <property type="molecule type" value="Genomic_DNA"/>
</dbReference>
<name>A0A940P6R3_9ENTE</name>
<keyword evidence="2" id="KW-1185">Reference proteome</keyword>
<gene>
    <name evidence="1" type="ORF">I6N95_15595</name>
</gene>
<reference evidence="1" key="1">
    <citation type="submission" date="2020-12" db="EMBL/GenBank/DDBJ databases">
        <title>Vagococcus allomyrinae sp. nov. and Enterococcus lavae sp. nov., isolated from the larvae of Allomyrina dichotoma.</title>
        <authorList>
            <person name="Lee S.D."/>
        </authorList>
    </citation>
    <scope>NUCLEOTIDE SEQUENCE</scope>
    <source>
        <strain evidence="1">BWB3-3</strain>
    </source>
</reference>
<dbReference type="Pfam" id="PF11148">
    <property type="entry name" value="DUF2922"/>
    <property type="match status" value="1"/>
</dbReference>
<evidence type="ECO:0000313" key="2">
    <source>
        <dbReference type="Proteomes" id="UP000674938"/>
    </source>
</evidence>
<dbReference type="Proteomes" id="UP000674938">
    <property type="component" value="Unassembled WGS sequence"/>
</dbReference>
<protein>
    <submittedName>
        <fullName evidence="1">DUF2922 domain-containing protein</fullName>
    </submittedName>
</protein>
<dbReference type="RefSeq" id="WP_209529627.1">
    <property type="nucleotide sequence ID" value="NZ_JAEEGA010000010.1"/>
</dbReference>
<dbReference type="InterPro" id="IPR021321">
    <property type="entry name" value="DUF2922"/>
</dbReference>
<comment type="caution">
    <text evidence="1">The sequence shown here is derived from an EMBL/GenBank/DDBJ whole genome shotgun (WGS) entry which is preliminary data.</text>
</comment>
<sequence>MKLLKMYFFNEDGQPTSIIPRIEHKNLTAEQVRLFMEQLIELELFYHKGQQKFATIDKAKYVDTKVTHLF</sequence>
<dbReference type="AlphaFoldDB" id="A0A940P6R3"/>
<proteinExistence type="predicted"/>
<evidence type="ECO:0000313" key="1">
    <source>
        <dbReference type="EMBL" id="MBP1042442.1"/>
    </source>
</evidence>